<sequence length="70" mass="8295">MYTAIYEKVPQGYVAWLEEIPGVLTQGKTKREAQENLRDAFKEFMLARRMKTRQETKRRAVTRERFVVSG</sequence>
<gene>
    <name evidence="1" type="ORF">COU18_02910</name>
</gene>
<dbReference type="InterPro" id="IPR049389">
    <property type="entry name" value="TTHA0281-like"/>
</dbReference>
<evidence type="ECO:0000313" key="1">
    <source>
        <dbReference type="EMBL" id="PIR83607.1"/>
    </source>
</evidence>
<dbReference type="AlphaFoldDB" id="A0A2H0UB42"/>
<evidence type="ECO:0000313" key="2">
    <source>
        <dbReference type="Proteomes" id="UP000231192"/>
    </source>
</evidence>
<dbReference type="Pfam" id="PF21748">
    <property type="entry name" value="UPF0150"/>
    <property type="match status" value="1"/>
</dbReference>
<dbReference type="EMBL" id="PFBK01000008">
    <property type="protein sequence ID" value="PIR83607.1"/>
    <property type="molecule type" value="Genomic_DNA"/>
</dbReference>
<name>A0A2H0UB42_9BACT</name>
<proteinExistence type="predicted"/>
<dbReference type="SUPFAM" id="SSF143100">
    <property type="entry name" value="TTHA1013/TTHA0281-like"/>
    <property type="match status" value="1"/>
</dbReference>
<comment type="caution">
    <text evidence="1">The sequence shown here is derived from an EMBL/GenBank/DDBJ whole genome shotgun (WGS) entry which is preliminary data.</text>
</comment>
<dbReference type="Gene3D" id="3.30.160.250">
    <property type="match status" value="1"/>
</dbReference>
<dbReference type="Proteomes" id="UP000231192">
    <property type="component" value="Unassembled WGS sequence"/>
</dbReference>
<accession>A0A2H0UB42</accession>
<reference evidence="2" key="1">
    <citation type="submission" date="2017-09" db="EMBL/GenBank/DDBJ databases">
        <title>Depth-based differentiation of microbial function through sediment-hosted aquifers and enrichment of novel symbionts in the deep terrestrial subsurface.</title>
        <authorList>
            <person name="Probst A.J."/>
            <person name="Ladd B."/>
            <person name="Jarett J.K."/>
            <person name="Geller-Mcgrath D.E."/>
            <person name="Sieber C.M.K."/>
            <person name="Emerson J.B."/>
            <person name="Anantharaman K."/>
            <person name="Thomas B.C."/>
            <person name="Malmstrom R."/>
            <person name="Stieglmeier M."/>
            <person name="Klingl A."/>
            <person name="Woyke T."/>
            <person name="Ryan C.M."/>
            <person name="Banfield J.F."/>
        </authorList>
    </citation>
    <scope>NUCLEOTIDE SEQUENCE [LARGE SCALE GENOMIC DNA]</scope>
</reference>
<organism evidence="1 2">
    <name type="scientific">Candidatus Kaiserbacteria bacterium CG10_big_fil_rev_8_21_14_0_10_51_14</name>
    <dbReference type="NCBI Taxonomy" id="1974610"/>
    <lineage>
        <taxon>Bacteria</taxon>
        <taxon>Candidatus Kaiseribacteriota</taxon>
    </lineage>
</organism>
<dbReference type="InterPro" id="IPR035069">
    <property type="entry name" value="TTHA1013/TTHA0281-like"/>
</dbReference>
<protein>
    <submittedName>
        <fullName evidence="1">HicB family protein</fullName>
    </submittedName>
</protein>